<dbReference type="InterPro" id="IPR045182">
    <property type="entry name" value="JINGUBANG-like"/>
</dbReference>
<dbReference type="SUPFAM" id="SSF50978">
    <property type="entry name" value="WD40 repeat-like"/>
    <property type="match status" value="1"/>
</dbReference>
<dbReference type="EMBL" id="BQKI01000073">
    <property type="protein sequence ID" value="GJN16759.1"/>
    <property type="molecule type" value="Genomic_DNA"/>
</dbReference>
<organism evidence="1 2">
    <name type="scientific">Eleusine coracana subsp. coracana</name>
    <dbReference type="NCBI Taxonomy" id="191504"/>
    <lineage>
        <taxon>Eukaryota</taxon>
        <taxon>Viridiplantae</taxon>
        <taxon>Streptophyta</taxon>
        <taxon>Embryophyta</taxon>
        <taxon>Tracheophyta</taxon>
        <taxon>Spermatophyta</taxon>
        <taxon>Magnoliopsida</taxon>
        <taxon>Liliopsida</taxon>
        <taxon>Poales</taxon>
        <taxon>Poaceae</taxon>
        <taxon>PACMAD clade</taxon>
        <taxon>Chloridoideae</taxon>
        <taxon>Cynodonteae</taxon>
        <taxon>Eleusininae</taxon>
        <taxon>Eleusine</taxon>
    </lineage>
</organism>
<proteinExistence type="predicted"/>
<dbReference type="Proteomes" id="UP001054889">
    <property type="component" value="Unassembled WGS sequence"/>
</dbReference>
<dbReference type="AlphaFoldDB" id="A0AAV5E2W1"/>
<keyword evidence="2" id="KW-1185">Reference proteome</keyword>
<name>A0AAV5E2W1_ELECO</name>
<dbReference type="InterPro" id="IPR036322">
    <property type="entry name" value="WD40_repeat_dom_sf"/>
</dbReference>
<protein>
    <submittedName>
        <fullName evidence="1">Uncharacterized protein</fullName>
    </submittedName>
</protein>
<evidence type="ECO:0000313" key="2">
    <source>
        <dbReference type="Proteomes" id="UP001054889"/>
    </source>
</evidence>
<dbReference type="PANTHER" id="PTHR22844:SF340">
    <property type="entry name" value="OS01G0946100 PROTEIN"/>
    <property type="match status" value="1"/>
</dbReference>
<dbReference type="PANTHER" id="PTHR22844">
    <property type="entry name" value="F-BOX AND WD40 DOMAIN PROTEIN"/>
    <property type="match status" value="1"/>
</dbReference>
<dbReference type="InterPro" id="IPR015943">
    <property type="entry name" value="WD40/YVTN_repeat-like_dom_sf"/>
</dbReference>
<comment type="caution">
    <text evidence="1">The sequence shown here is derived from an EMBL/GenBank/DDBJ whole genome shotgun (WGS) entry which is preliminary data.</text>
</comment>
<reference evidence="1" key="2">
    <citation type="submission" date="2021-12" db="EMBL/GenBank/DDBJ databases">
        <title>Resequencing data analysis of finger millet.</title>
        <authorList>
            <person name="Hatakeyama M."/>
            <person name="Aluri S."/>
            <person name="Balachadran M.T."/>
            <person name="Sivarajan S.R."/>
            <person name="Poveda L."/>
            <person name="Shimizu-Inatsugi R."/>
            <person name="Schlapbach R."/>
            <person name="Sreeman S.M."/>
            <person name="Shimizu K.K."/>
        </authorList>
    </citation>
    <scope>NUCLEOTIDE SEQUENCE</scope>
</reference>
<gene>
    <name evidence="1" type="primary">gb03780</name>
    <name evidence="1" type="ORF">PR202_gb03780</name>
</gene>
<sequence length="94" mass="10244">MTRSTKGDHIKYKTAARWSLLCDVKMQDMAVLCLNVTTSDLLCIGSTDKTIGLWCRNAGSEPTKLGVVRGHEGLVKCLKVAWCRVSNGCMAAEP</sequence>
<accession>A0AAV5E2W1</accession>
<dbReference type="Gene3D" id="2.130.10.10">
    <property type="entry name" value="YVTN repeat-like/Quinoprotein amine dehydrogenase"/>
    <property type="match status" value="1"/>
</dbReference>
<reference evidence="1" key="1">
    <citation type="journal article" date="2018" name="DNA Res.">
        <title>Multiple hybrid de novo genome assembly of finger millet, an orphan allotetraploid crop.</title>
        <authorList>
            <person name="Hatakeyama M."/>
            <person name="Aluri S."/>
            <person name="Balachadran M.T."/>
            <person name="Sivarajan S.R."/>
            <person name="Patrignani A."/>
            <person name="Gruter S."/>
            <person name="Poveda L."/>
            <person name="Shimizu-Inatsugi R."/>
            <person name="Baeten J."/>
            <person name="Francoijs K.J."/>
            <person name="Nataraja K.N."/>
            <person name="Reddy Y.A.N."/>
            <person name="Phadnis S."/>
            <person name="Ravikumar R.L."/>
            <person name="Schlapbach R."/>
            <person name="Sreeman S.M."/>
            <person name="Shimizu K.K."/>
        </authorList>
    </citation>
    <scope>NUCLEOTIDE SEQUENCE</scope>
</reference>
<evidence type="ECO:0000313" key="1">
    <source>
        <dbReference type="EMBL" id="GJN16759.1"/>
    </source>
</evidence>